<evidence type="ECO:0000313" key="1">
    <source>
        <dbReference type="EMBL" id="SET54946.1"/>
    </source>
</evidence>
<dbReference type="EMBL" id="FOHE01000014">
    <property type="protein sequence ID" value="SET54946.1"/>
    <property type="molecule type" value="Genomic_DNA"/>
</dbReference>
<dbReference type="Proteomes" id="UP000198618">
    <property type="component" value="Unassembled WGS sequence"/>
</dbReference>
<gene>
    <name evidence="1" type="ORF">SAMN05216389_11483</name>
</gene>
<sequence>MQIIEPKIHIEMYSIAYKCALNAPFAMEVPVTSTT</sequence>
<name>A0A1I0FAI4_9BACI</name>
<evidence type="ECO:0000313" key="2">
    <source>
        <dbReference type="Proteomes" id="UP000198618"/>
    </source>
</evidence>
<keyword evidence="2" id="KW-1185">Reference proteome</keyword>
<organism evidence="1 2">
    <name type="scientific">Oceanobacillus limi</name>
    <dbReference type="NCBI Taxonomy" id="930131"/>
    <lineage>
        <taxon>Bacteria</taxon>
        <taxon>Bacillati</taxon>
        <taxon>Bacillota</taxon>
        <taxon>Bacilli</taxon>
        <taxon>Bacillales</taxon>
        <taxon>Bacillaceae</taxon>
        <taxon>Oceanobacillus</taxon>
    </lineage>
</organism>
<reference evidence="1 2" key="1">
    <citation type="submission" date="2016-10" db="EMBL/GenBank/DDBJ databases">
        <authorList>
            <person name="de Groot N.N."/>
        </authorList>
    </citation>
    <scope>NUCLEOTIDE SEQUENCE [LARGE SCALE GENOMIC DNA]</scope>
    <source>
        <strain evidence="1 2">IBRC-M 10780</strain>
    </source>
</reference>
<protein>
    <submittedName>
        <fullName evidence="1">Uncharacterized protein</fullName>
    </submittedName>
</protein>
<dbReference type="AlphaFoldDB" id="A0A1I0FAI4"/>
<accession>A0A1I0FAI4</accession>
<proteinExistence type="predicted"/>
<dbReference type="STRING" id="930131.SAMN05216389_11483"/>